<name>A0A9K3E5C5_HELAN</name>
<organism evidence="2 3">
    <name type="scientific">Helianthus annuus</name>
    <name type="common">Common sunflower</name>
    <dbReference type="NCBI Taxonomy" id="4232"/>
    <lineage>
        <taxon>Eukaryota</taxon>
        <taxon>Viridiplantae</taxon>
        <taxon>Streptophyta</taxon>
        <taxon>Embryophyta</taxon>
        <taxon>Tracheophyta</taxon>
        <taxon>Spermatophyta</taxon>
        <taxon>Magnoliopsida</taxon>
        <taxon>eudicotyledons</taxon>
        <taxon>Gunneridae</taxon>
        <taxon>Pentapetalae</taxon>
        <taxon>asterids</taxon>
        <taxon>campanulids</taxon>
        <taxon>Asterales</taxon>
        <taxon>Asteraceae</taxon>
        <taxon>Asteroideae</taxon>
        <taxon>Heliantheae alliance</taxon>
        <taxon>Heliantheae</taxon>
        <taxon>Helianthus</taxon>
    </lineage>
</organism>
<sequence>MRVRLQAQCLQKCSINSLSVMLSKLSISRMCKMAELTHTNTAWVYIYPAHDARSKDPIDGPKDHLSRISCSKHQH</sequence>
<evidence type="ECO:0000256" key="1">
    <source>
        <dbReference type="SAM" id="MobiDB-lite"/>
    </source>
</evidence>
<dbReference type="Proteomes" id="UP000215914">
    <property type="component" value="Unassembled WGS sequence"/>
</dbReference>
<gene>
    <name evidence="2" type="ORF">HanXRQr2_Chr14g0622891</name>
</gene>
<dbReference type="AlphaFoldDB" id="A0A9K3E5C5"/>
<proteinExistence type="predicted"/>
<feature type="compositionally biased region" description="Basic and acidic residues" evidence="1">
    <location>
        <begin position="52"/>
        <end position="66"/>
    </location>
</feature>
<reference evidence="2" key="2">
    <citation type="submission" date="2020-06" db="EMBL/GenBank/DDBJ databases">
        <title>Helianthus annuus Genome sequencing and assembly Release 2.</title>
        <authorList>
            <person name="Gouzy J."/>
            <person name="Langlade N."/>
            <person name="Munos S."/>
        </authorList>
    </citation>
    <scope>NUCLEOTIDE SEQUENCE</scope>
    <source>
        <tissue evidence="2">Leaves</tissue>
    </source>
</reference>
<evidence type="ECO:0000313" key="2">
    <source>
        <dbReference type="EMBL" id="KAF5767317.1"/>
    </source>
</evidence>
<feature type="region of interest" description="Disordered" evidence="1">
    <location>
        <begin position="52"/>
        <end position="75"/>
    </location>
</feature>
<evidence type="ECO:0000313" key="3">
    <source>
        <dbReference type="Proteomes" id="UP000215914"/>
    </source>
</evidence>
<keyword evidence="3" id="KW-1185">Reference proteome</keyword>
<comment type="caution">
    <text evidence="2">The sequence shown here is derived from an EMBL/GenBank/DDBJ whole genome shotgun (WGS) entry which is preliminary data.</text>
</comment>
<protein>
    <submittedName>
        <fullName evidence="2">Uncharacterized protein</fullName>
    </submittedName>
</protein>
<reference evidence="2" key="1">
    <citation type="journal article" date="2017" name="Nature">
        <title>The sunflower genome provides insights into oil metabolism, flowering and Asterid evolution.</title>
        <authorList>
            <person name="Badouin H."/>
            <person name="Gouzy J."/>
            <person name="Grassa C.J."/>
            <person name="Murat F."/>
            <person name="Staton S.E."/>
            <person name="Cottret L."/>
            <person name="Lelandais-Briere C."/>
            <person name="Owens G.L."/>
            <person name="Carrere S."/>
            <person name="Mayjonade B."/>
            <person name="Legrand L."/>
            <person name="Gill N."/>
            <person name="Kane N.C."/>
            <person name="Bowers J.E."/>
            <person name="Hubner S."/>
            <person name="Bellec A."/>
            <person name="Berard A."/>
            <person name="Berges H."/>
            <person name="Blanchet N."/>
            <person name="Boniface M.C."/>
            <person name="Brunel D."/>
            <person name="Catrice O."/>
            <person name="Chaidir N."/>
            <person name="Claudel C."/>
            <person name="Donnadieu C."/>
            <person name="Faraut T."/>
            <person name="Fievet G."/>
            <person name="Helmstetter N."/>
            <person name="King M."/>
            <person name="Knapp S.J."/>
            <person name="Lai Z."/>
            <person name="Le Paslier M.C."/>
            <person name="Lippi Y."/>
            <person name="Lorenzon L."/>
            <person name="Mandel J.R."/>
            <person name="Marage G."/>
            <person name="Marchand G."/>
            <person name="Marquand E."/>
            <person name="Bret-Mestries E."/>
            <person name="Morien E."/>
            <person name="Nambeesan S."/>
            <person name="Nguyen T."/>
            <person name="Pegot-Espagnet P."/>
            <person name="Pouilly N."/>
            <person name="Raftis F."/>
            <person name="Sallet E."/>
            <person name="Schiex T."/>
            <person name="Thomas J."/>
            <person name="Vandecasteele C."/>
            <person name="Vares D."/>
            <person name="Vear F."/>
            <person name="Vautrin S."/>
            <person name="Crespi M."/>
            <person name="Mangin B."/>
            <person name="Burke J.M."/>
            <person name="Salse J."/>
            <person name="Munos S."/>
            <person name="Vincourt P."/>
            <person name="Rieseberg L.H."/>
            <person name="Langlade N.B."/>
        </authorList>
    </citation>
    <scope>NUCLEOTIDE SEQUENCE</scope>
    <source>
        <tissue evidence="2">Leaves</tissue>
    </source>
</reference>
<dbReference type="Gramene" id="mRNA:HanXRQr2_Chr14g0622891">
    <property type="protein sequence ID" value="mRNA:HanXRQr2_Chr14g0622891"/>
    <property type="gene ID" value="HanXRQr2_Chr14g0622891"/>
</dbReference>
<accession>A0A9K3E5C5</accession>
<dbReference type="EMBL" id="MNCJ02000329">
    <property type="protein sequence ID" value="KAF5767317.1"/>
    <property type="molecule type" value="Genomic_DNA"/>
</dbReference>